<evidence type="ECO:0000313" key="3">
    <source>
        <dbReference type="Proteomes" id="UP000321393"/>
    </source>
</evidence>
<organism evidence="2 4">
    <name type="scientific">Cucumis melo var. makuwa</name>
    <name type="common">Oriental melon</name>
    <dbReference type="NCBI Taxonomy" id="1194695"/>
    <lineage>
        <taxon>Eukaryota</taxon>
        <taxon>Viridiplantae</taxon>
        <taxon>Streptophyta</taxon>
        <taxon>Embryophyta</taxon>
        <taxon>Tracheophyta</taxon>
        <taxon>Spermatophyta</taxon>
        <taxon>Magnoliopsida</taxon>
        <taxon>eudicotyledons</taxon>
        <taxon>Gunneridae</taxon>
        <taxon>Pentapetalae</taxon>
        <taxon>rosids</taxon>
        <taxon>fabids</taxon>
        <taxon>Cucurbitales</taxon>
        <taxon>Cucurbitaceae</taxon>
        <taxon>Benincaseae</taxon>
        <taxon>Cucumis</taxon>
    </lineage>
</organism>
<protein>
    <submittedName>
        <fullName evidence="2">NBS-LRR type resistance protein</fullName>
    </submittedName>
</protein>
<name>A0A5D3D6T8_CUCMM</name>
<proteinExistence type="predicted"/>
<gene>
    <name evidence="2" type="ORF">E5676_scaffold1493G00610</name>
    <name evidence="1" type="ORF">E6C27_scaffold30G002400</name>
</gene>
<dbReference type="EMBL" id="SSTD01007051">
    <property type="protein sequence ID" value="TYK19255.1"/>
    <property type="molecule type" value="Genomic_DNA"/>
</dbReference>
<sequence length="69" mass="8125">MYIIKCWNSNPSLPQKIVSHSLRIRYAIRCWVDHQATQKALVGDPSQRPQDDECEQFVDILFVVHTKRD</sequence>
<dbReference type="AlphaFoldDB" id="A0A5D3D6T8"/>
<comment type="caution">
    <text evidence="2">The sequence shown here is derived from an EMBL/GenBank/DDBJ whole genome shotgun (WGS) entry which is preliminary data.</text>
</comment>
<accession>A0A5D3D6T8</accession>
<evidence type="ECO:0000313" key="2">
    <source>
        <dbReference type="EMBL" id="TYK19255.1"/>
    </source>
</evidence>
<evidence type="ECO:0000313" key="4">
    <source>
        <dbReference type="Proteomes" id="UP000321947"/>
    </source>
</evidence>
<dbReference type="Proteomes" id="UP000321947">
    <property type="component" value="Unassembled WGS sequence"/>
</dbReference>
<dbReference type="Proteomes" id="UP000321393">
    <property type="component" value="Unassembled WGS sequence"/>
</dbReference>
<dbReference type="EMBL" id="SSTE01014747">
    <property type="protein sequence ID" value="KAA0045227.1"/>
    <property type="molecule type" value="Genomic_DNA"/>
</dbReference>
<reference evidence="3 4" key="1">
    <citation type="submission" date="2019-08" db="EMBL/GenBank/DDBJ databases">
        <title>Draft genome sequences of two oriental melons (Cucumis melo L. var makuwa).</title>
        <authorList>
            <person name="Kwon S.-Y."/>
        </authorList>
    </citation>
    <scope>NUCLEOTIDE SEQUENCE [LARGE SCALE GENOMIC DNA]</scope>
    <source>
        <strain evidence="4">cv. Chang Bougi</strain>
        <strain evidence="3">cv. SW 3</strain>
        <tissue evidence="2">Leaf</tissue>
    </source>
</reference>
<evidence type="ECO:0000313" key="1">
    <source>
        <dbReference type="EMBL" id="KAA0045227.1"/>
    </source>
</evidence>